<dbReference type="CDD" id="cd02042">
    <property type="entry name" value="ParAB_family"/>
    <property type="match status" value="1"/>
</dbReference>
<dbReference type="SUPFAM" id="SSF52540">
    <property type="entry name" value="P-loop containing nucleoside triphosphate hydrolases"/>
    <property type="match status" value="1"/>
</dbReference>
<reference evidence="5" key="2">
    <citation type="journal article" date="2019" name="MicrobiologyOpen">
        <title>High-quality draft genome sequence of Gaiella occulta isolated from a 150 meter deep mineral water borehole and comparison with the genome sequences of other deep-branching lineages of the phylum Actinobacteria.</title>
        <authorList>
            <person name="Severino R."/>
            <person name="Froufe H.J.C."/>
            <person name="Barroso C."/>
            <person name="Albuquerque L."/>
            <person name="Lobo-da-Cunha A."/>
            <person name="da Costa M.S."/>
            <person name="Egas C."/>
        </authorList>
    </citation>
    <scope>NUCLEOTIDE SEQUENCE [LARGE SCALE GENOMIC DNA]</scope>
    <source>
        <strain evidence="5">F2-233</strain>
    </source>
</reference>
<dbReference type="EMBL" id="QQZY01000005">
    <property type="protein sequence ID" value="RDI74090.1"/>
    <property type="molecule type" value="Genomic_DNA"/>
</dbReference>
<dbReference type="FunFam" id="3.40.50.300:FF:000285">
    <property type="entry name" value="Sporulation initiation inhibitor Soj"/>
    <property type="match status" value="1"/>
</dbReference>
<dbReference type="RefSeq" id="WP_114796608.1">
    <property type="nucleotide sequence ID" value="NZ_QQZY01000005.1"/>
</dbReference>
<evidence type="ECO:0000313" key="5">
    <source>
        <dbReference type="Proteomes" id="UP000254134"/>
    </source>
</evidence>
<dbReference type="InterPro" id="IPR027417">
    <property type="entry name" value="P-loop_NTPase"/>
</dbReference>
<evidence type="ECO:0000259" key="3">
    <source>
        <dbReference type="Pfam" id="PF13614"/>
    </source>
</evidence>
<comment type="caution">
    <text evidence="4">The sequence shown here is derived from an EMBL/GenBank/DDBJ whole genome shotgun (WGS) entry which is preliminary data.</text>
</comment>
<dbReference type="Gene3D" id="3.40.50.300">
    <property type="entry name" value="P-loop containing nucleotide triphosphate hydrolases"/>
    <property type="match status" value="1"/>
</dbReference>
<dbReference type="Pfam" id="PF13614">
    <property type="entry name" value="AAA_31"/>
    <property type="match status" value="1"/>
</dbReference>
<evidence type="ECO:0000256" key="1">
    <source>
        <dbReference type="ARBA" id="ARBA00006976"/>
    </source>
</evidence>
<accession>A0A7M2YWI2</accession>
<proteinExistence type="inferred from homology"/>
<keyword evidence="5" id="KW-1185">Reference proteome</keyword>
<feature type="domain" description="AAA" evidence="3">
    <location>
        <begin position="4"/>
        <end position="176"/>
    </location>
</feature>
<comment type="similarity">
    <text evidence="1">Belongs to the ParA family.</text>
</comment>
<name>A0A7M2YWI2_9ACTN</name>
<dbReference type="OrthoDB" id="9815116at2"/>
<sequence>MPARIYALANQKGGVGKTTTAVNLAACLAEAGERCLLVDLDPQANATSGLGQRANGHSTHDLLDGAPLRELARPTGFPNLDIVPSKPDLAAAAVQLSTRAGGERYLADALAGAATDGYGYVFLDCPPAFGPLTVNALAAADRVIVPVQAEYYALEGLSQLLGSINLVKARLNPGLAVAGILLTMVDGRTRLAADVEEELRRHFGDLVFTTSVPRSVRLAEAPSHGLPAIAYDRRSSGAQAYWKVAMELVDRS</sequence>
<comment type="function">
    <text evidence="2">May play a role in septum formation.</text>
</comment>
<dbReference type="PANTHER" id="PTHR13696">
    <property type="entry name" value="P-LOOP CONTAINING NUCLEOSIDE TRIPHOSPHATE HYDROLASE"/>
    <property type="match status" value="1"/>
</dbReference>
<protein>
    <submittedName>
        <fullName evidence="4">ATPase involved in chromosome partitioning</fullName>
    </submittedName>
</protein>
<dbReference type="Proteomes" id="UP000254134">
    <property type="component" value="Unassembled WGS sequence"/>
</dbReference>
<evidence type="ECO:0000313" key="4">
    <source>
        <dbReference type="EMBL" id="RDI74090.1"/>
    </source>
</evidence>
<organism evidence="4 5">
    <name type="scientific">Gaiella occulta</name>
    <dbReference type="NCBI Taxonomy" id="1002870"/>
    <lineage>
        <taxon>Bacteria</taxon>
        <taxon>Bacillati</taxon>
        <taxon>Actinomycetota</taxon>
        <taxon>Thermoleophilia</taxon>
        <taxon>Gaiellales</taxon>
        <taxon>Gaiellaceae</taxon>
        <taxon>Gaiella</taxon>
    </lineage>
</organism>
<dbReference type="InterPro" id="IPR050678">
    <property type="entry name" value="DNA_Partitioning_ATPase"/>
</dbReference>
<evidence type="ECO:0000256" key="2">
    <source>
        <dbReference type="ARBA" id="ARBA00059092"/>
    </source>
</evidence>
<gene>
    <name evidence="4" type="ORF">Gocc_2187</name>
</gene>
<reference evidence="4 5" key="1">
    <citation type="submission" date="2018-07" db="EMBL/GenBank/DDBJ databases">
        <title>High-quality-draft genome sequence of Gaiella occulta.</title>
        <authorList>
            <person name="Severino R."/>
            <person name="Froufe H.J.C."/>
            <person name="Rainey F.A."/>
            <person name="Barroso C."/>
            <person name="Albuquerque L."/>
            <person name="Lobo-Da-Cunha A."/>
            <person name="Da Costa M.S."/>
            <person name="Egas C."/>
        </authorList>
    </citation>
    <scope>NUCLEOTIDE SEQUENCE [LARGE SCALE GENOMIC DNA]</scope>
    <source>
        <strain evidence="4 5">F2-233</strain>
    </source>
</reference>
<dbReference type="PANTHER" id="PTHR13696:SF52">
    <property type="entry name" value="PARA FAMILY PROTEIN CT_582"/>
    <property type="match status" value="1"/>
</dbReference>
<dbReference type="AlphaFoldDB" id="A0A7M2YWI2"/>
<dbReference type="InterPro" id="IPR025669">
    <property type="entry name" value="AAA_dom"/>
</dbReference>